<dbReference type="AlphaFoldDB" id="A0ABD6E738"/>
<keyword evidence="2" id="KW-1185">Reference proteome</keyword>
<name>A0ABD6E738_9BILA</name>
<evidence type="ECO:0000313" key="1">
    <source>
        <dbReference type="EMBL" id="MFH4975914.1"/>
    </source>
</evidence>
<sequence length="103" mass="11516">MIESLLDWHRFQRYATLPLLQVCQFRCLQFVKLSGETGFSISTTKPVGATTFSVSEVRPTPVPITVSQPGPPRQLPPLRVAHHRNTIPVYGETLTHEFSAKTA</sequence>
<protein>
    <submittedName>
        <fullName evidence="1">Uncharacterized protein</fullName>
    </submittedName>
</protein>
<dbReference type="Proteomes" id="UP001608902">
    <property type="component" value="Unassembled WGS sequence"/>
</dbReference>
<gene>
    <name evidence="1" type="ORF">AB6A40_002623</name>
</gene>
<organism evidence="1 2">
    <name type="scientific">Gnathostoma spinigerum</name>
    <dbReference type="NCBI Taxonomy" id="75299"/>
    <lineage>
        <taxon>Eukaryota</taxon>
        <taxon>Metazoa</taxon>
        <taxon>Ecdysozoa</taxon>
        <taxon>Nematoda</taxon>
        <taxon>Chromadorea</taxon>
        <taxon>Rhabditida</taxon>
        <taxon>Spirurina</taxon>
        <taxon>Gnathostomatomorpha</taxon>
        <taxon>Gnathostomatoidea</taxon>
        <taxon>Gnathostomatidae</taxon>
        <taxon>Gnathostoma</taxon>
    </lineage>
</organism>
<evidence type="ECO:0000313" key="2">
    <source>
        <dbReference type="Proteomes" id="UP001608902"/>
    </source>
</evidence>
<proteinExistence type="predicted"/>
<accession>A0ABD6E738</accession>
<reference evidence="1 2" key="1">
    <citation type="submission" date="2024-08" db="EMBL/GenBank/DDBJ databases">
        <title>Gnathostoma spinigerum genome.</title>
        <authorList>
            <person name="Gonzalez-Bertolin B."/>
            <person name="Monzon S."/>
            <person name="Zaballos A."/>
            <person name="Jimenez P."/>
            <person name="Dekumyoy P."/>
            <person name="Varona S."/>
            <person name="Cuesta I."/>
            <person name="Sumanam S."/>
            <person name="Adisakwattana P."/>
            <person name="Gasser R.B."/>
            <person name="Hernandez-Gonzalez A."/>
            <person name="Young N.D."/>
            <person name="Perteguer M.J."/>
        </authorList>
    </citation>
    <scope>NUCLEOTIDE SEQUENCE [LARGE SCALE GENOMIC DNA]</scope>
    <source>
        <strain evidence="1">AL3</strain>
        <tissue evidence="1">Liver</tissue>
    </source>
</reference>
<comment type="caution">
    <text evidence="1">The sequence shown here is derived from an EMBL/GenBank/DDBJ whole genome shotgun (WGS) entry which is preliminary data.</text>
</comment>
<dbReference type="EMBL" id="JBGFUD010001195">
    <property type="protein sequence ID" value="MFH4975914.1"/>
    <property type="molecule type" value="Genomic_DNA"/>
</dbReference>